<dbReference type="AlphaFoldDB" id="A0A1S1LKQ0"/>
<dbReference type="Proteomes" id="UP000180043">
    <property type="component" value="Unassembled WGS sequence"/>
</dbReference>
<reference evidence="1 2" key="1">
    <citation type="submission" date="2016-10" db="EMBL/GenBank/DDBJ databases">
        <title>Evaluation of Human, Veterinary and Environmental Mycobacterium chelonae Isolates by Core Genome Phylogenomic Analysis, Targeted Gene Comparison, and Anti-microbial Susceptibility Patterns: A Tale of Mistaken Identities.</title>
        <authorList>
            <person name="Fogelson S.B."/>
            <person name="Camus A.C."/>
            <person name="Lorenz W."/>
            <person name="Vasireddy R."/>
            <person name="Vasireddy S."/>
            <person name="Smith T."/>
            <person name="Brown-Elliott B.A."/>
            <person name="Wallace R.J.Jr."/>
            <person name="Hasan N.A."/>
            <person name="Reischl U."/>
            <person name="Sanchez S."/>
        </authorList>
    </citation>
    <scope>NUCLEOTIDE SEQUENCE [LARGE SCALE GENOMIC DNA]</scope>
    <source>
        <strain evidence="1 2">15515</strain>
    </source>
</reference>
<dbReference type="EMBL" id="MLIQ01000042">
    <property type="protein sequence ID" value="OHU47174.1"/>
    <property type="molecule type" value="Genomic_DNA"/>
</dbReference>
<organism evidence="1 2">
    <name type="scientific">Mycobacteroides chelonae</name>
    <name type="common">Mycobacterium chelonae</name>
    <dbReference type="NCBI Taxonomy" id="1774"/>
    <lineage>
        <taxon>Bacteria</taxon>
        <taxon>Bacillati</taxon>
        <taxon>Actinomycetota</taxon>
        <taxon>Actinomycetes</taxon>
        <taxon>Mycobacteriales</taxon>
        <taxon>Mycobacteriaceae</taxon>
        <taxon>Mycobacteroides</taxon>
    </lineage>
</organism>
<gene>
    <name evidence="1" type="ORF">BKG82_26315</name>
</gene>
<comment type="caution">
    <text evidence="1">The sequence shown here is derived from an EMBL/GenBank/DDBJ whole genome shotgun (WGS) entry which is preliminary data.</text>
</comment>
<sequence>MSTDILDGTGIDAGTARAPKYVVGVHDRVDHAVIDSYVVVAAFHPDIRVQWARAACGAVVAVAPGFGEFGAEERVSRRRCGHCGWIVALQLGTTAAELGRYVAAEVDAGLVSAGERVSAILKAILDSDGGEDGLTGLETEGLVTKLSTVLAHIGAHSPLLMACEDCSTGSSCTGTDISEADDCPQCTVICAACTVFTGSWAGEWEGWSMSECYVQYPCSAVEAAAREALFGAKRGQE</sequence>
<dbReference type="RefSeq" id="WP_070947792.1">
    <property type="nucleotide sequence ID" value="NZ_MLIQ01000042.1"/>
</dbReference>
<proteinExistence type="predicted"/>
<accession>A0A1S1LKQ0</accession>
<protein>
    <submittedName>
        <fullName evidence="1">Uncharacterized protein</fullName>
    </submittedName>
</protein>
<evidence type="ECO:0000313" key="2">
    <source>
        <dbReference type="Proteomes" id="UP000180043"/>
    </source>
</evidence>
<name>A0A1S1LKQ0_MYCCH</name>
<evidence type="ECO:0000313" key="1">
    <source>
        <dbReference type="EMBL" id="OHU47174.1"/>
    </source>
</evidence>